<dbReference type="InterPro" id="IPR038336">
    <property type="entry name" value="NET_sf"/>
</dbReference>
<dbReference type="STRING" id="4072.A0A1U8EM43"/>
<evidence type="ECO:0000259" key="7">
    <source>
        <dbReference type="PROSITE" id="PS51525"/>
    </source>
</evidence>
<evidence type="ECO:0000256" key="3">
    <source>
        <dbReference type="ARBA" id="ARBA00023163"/>
    </source>
</evidence>
<dbReference type="Proteomes" id="UP000222542">
    <property type="component" value="Unassembled WGS sequence"/>
</dbReference>
<dbReference type="OMA" id="CAKRIEN"/>
<dbReference type="Gene3D" id="1.20.920.10">
    <property type="entry name" value="Bromodomain-like"/>
    <property type="match status" value="1"/>
</dbReference>
<organism evidence="8 9">
    <name type="scientific">Capsicum annuum</name>
    <name type="common">Capsicum pepper</name>
    <dbReference type="NCBI Taxonomy" id="4072"/>
    <lineage>
        <taxon>Eukaryota</taxon>
        <taxon>Viridiplantae</taxon>
        <taxon>Streptophyta</taxon>
        <taxon>Embryophyta</taxon>
        <taxon>Tracheophyta</taxon>
        <taxon>Spermatophyta</taxon>
        <taxon>Magnoliopsida</taxon>
        <taxon>eudicotyledons</taxon>
        <taxon>Gunneridae</taxon>
        <taxon>Pentapetalae</taxon>
        <taxon>asterids</taxon>
        <taxon>lamiids</taxon>
        <taxon>Solanales</taxon>
        <taxon>Solanaceae</taxon>
        <taxon>Solanoideae</taxon>
        <taxon>Capsiceae</taxon>
        <taxon>Capsicum</taxon>
    </lineage>
</organism>
<gene>
    <name evidence="8" type="ORF">T459_24723</name>
</gene>
<feature type="compositionally biased region" description="Low complexity" evidence="5">
    <location>
        <begin position="738"/>
        <end position="771"/>
    </location>
</feature>
<dbReference type="Gramene" id="PHT69619">
    <property type="protein sequence ID" value="PHT69619"/>
    <property type="gene ID" value="T459_24723"/>
</dbReference>
<feature type="domain" description="Bromo" evidence="6">
    <location>
        <begin position="426"/>
        <end position="498"/>
    </location>
</feature>
<dbReference type="GO" id="GO:0004674">
    <property type="term" value="F:protein serine/threonine kinase activity"/>
    <property type="evidence" value="ECO:0000318"/>
    <property type="project" value="GO_Central"/>
</dbReference>
<dbReference type="GO" id="GO:0042393">
    <property type="term" value="F:histone binding"/>
    <property type="evidence" value="ECO:0000318"/>
    <property type="project" value="GO_Central"/>
</dbReference>
<dbReference type="GO" id="GO:0006357">
    <property type="term" value="P:regulation of transcription by RNA polymerase II"/>
    <property type="evidence" value="ECO:0000318"/>
    <property type="project" value="GO_Central"/>
</dbReference>
<feature type="domain" description="NET" evidence="7">
    <location>
        <begin position="600"/>
        <end position="681"/>
    </location>
</feature>
<reference evidence="8 9" key="2">
    <citation type="journal article" date="2017" name="Genome Biol.">
        <title>New reference genome sequences of hot pepper reveal the massive evolution of plant disease-resistance genes by retroduplication.</title>
        <authorList>
            <person name="Kim S."/>
            <person name="Park J."/>
            <person name="Yeom S.I."/>
            <person name="Kim Y.M."/>
            <person name="Seo E."/>
            <person name="Kim K.T."/>
            <person name="Kim M.S."/>
            <person name="Lee J.M."/>
            <person name="Cheong K."/>
            <person name="Shin H.S."/>
            <person name="Kim S.B."/>
            <person name="Han K."/>
            <person name="Lee J."/>
            <person name="Park M."/>
            <person name="Lee H.A."/>
            <person name="Lee H.Y."/>
            <person name="Lee Y."/>
            <person name="Oh S."/>
            <person name="Lee J.H."/>
            <person name="Choi E."/>
            <person name="Choi E."/>
            <person name="Lee S.E."/>
            <person name="Jeon J."/>
            <person name="Kim H."/>
            <person name="Choi G."/>
            <person name="Song H."/>
            <person name="Lee J."/>
            <person name="Lee S.C."/>
            <person name="Kwon J.K."/>
            <person name="Lee H.Y."/>
            <person name="Koo N."/>
            <person name="Hong Y."/>
            <person name="Kim R.W."/>
            <person name="Kang W.H."/>
            <person name="Huh J.H."/>
            <person name="Kang B.C."/>
            <person name="Yang T.J."/>
            <person name="Lee Y.H."/>
            <person name="Bennetzen J.L."/>
            <person name="Choi D."/>
        </authorList>
    </citation>
    <scope>NUCLEOTIDE SEQUENCE [LARGE SCALE GENOMIC DNA]</scope>
    <source>
        <strain evidence="9">cv. CM334</strain>
    </source>
</reference>
<dbReference type="GO" id="GO:0003682">
    <property type="term" value="F:chromatin binding"/>
    <property type="evidence" value="ECO:0000318"/>
    <property type="project" value="GO_Central"/>
</dbReference>
<dbReference type="GO" id="GO:0006338">
    <property type="term" value="P:chromatin remodeling"/>
    <property type="evidence" value="ECO:0000318"/>
    <property type="project" value="GO_Central"/>
</dbReference>
<accession>A0A1U8EM43</accession>
<evidence type="ECO:0008006" key="10">
    <source>
        <dbReference type="Google" id="ProtNLM"/>
    </source>
</evidence>
<dbReference type="OrthoDB" id="21449at2759"/>
<dbReference type="PROSITE" id="PS00633">
    <property type="entry name" value="BROMODOMAIN_1"/>
    <property type="match status" value="1"/>
</dbReference>
<evidence type="ECO:0000256" key="5">
    <source>
        <dbReference type="SAM" id="MobiDB-lite"/>
    </source>
</evidence>
<evidence type="ECO:0000313" key="9">
    <source>
        <dbReference type="Proteomes" id="UP000222542"/>
    </source>
</evidence>
<dbReference type="PROSITE" id="PS50014">
    <property type="entry name" value="BROMODOMAIN_2"/>
    <property type="match status" value="1"/>
</dbReference>
<feature type="region of interest" description="Disordered" evidence="5">
    <location>
        <begin position="96"/>
        <end position="220"/>
    </location>
</feature>
<dbReference type="InterPro" id="IPR036427">
    <property type="entry name" value="Bromodomain-like_sf"/>
</dbReference>
<keyword evidence="2 4" id="KW-0103">Bromodomain</keyword>
<dbReference type="PANTHER" id="PTHR45926">
    <property type="entry name" value="OSJNBA0053K19.4 PROTEIN"/>
    <property type="match status" value="1"/>
</dbReference>
<dbReference type="SUPFAM" id="SSF47370">
    <property type="entry name" value="Bromodomain"/>
    <property type="match status" value="1"/>
</dbReference>
<dbReference type="PRINTS" id="PR00503">
    <property type="entry name" value="BROMODOMAIN"/>
</dbReference>
<dbReference type="SMART" id="SM00297">
    <property type="entry name" value="BROMO"/>
    <property type="match status" value="1"/>
</dbReference>
<dbReference type="InterPro" id="IPR018359">
    <property type="entry name" value="Bromodomain_CS"/>
</dbReference>
<evidence type="ECO:0000259" key="6">
    <source>
        <dbReference type="PROSITE" id="PS50014"/>
    </source>
</evidence>
<feature type="region of interest" description="Disordered" evidence="5">
    <location>
        <begin position="531"/>
        <end position="553"/>
    </location>
</feature>
<name>A0A1U8EM43_CAPAN</name>
<dbReference type="KEGG" id="cann:107845233"/>
<dbReference type="InterPro" id="IPR027353">
    <property type="entry name" value="NET_dom"/>
</dbReference>
<dbReference type="Pfam" id="PF17035">
    <property type="entry name" value="BET"/>
    <property type="match status" value="1"/>
</dbReference>
<reference evidence="8 9" key="1">
    <citation type="journal article" date="2014" name="Nat. Genet.">
        <title>Genome sequence of the hot pepper provides insights into the evolution of pungency in Capsicum species.</title>
        <authorList>
            <person name="Kim S."/>
            <person name="Park M."/>
            <person name="Yeom S.I."/>
            <person name="Kim Y.M."/>
            <person name="Lee J.M."/>
            <person name="Lee H.A."/>
            <person name="Seo E."/>
            <person name="Choi J."/>
            <person name="Cheong K."/>
            <person name="Kim K.T."/>
            <person name="Jung K."/>
            <person name="Lee G.W."/>
            <person name="Oh S.K."/>
            <person name="Bae C."/>
            <person name="Kim S.B."/>
            <person name="Lee H.Y."/>
            <person name="Kim S.Y."/>
            <person name="Kim M.S."/>
            <person name="Kang B.C."/>
            <person name="Jo Y.D."/>
            <person name="Yang H.B."/>
            <person name="Jeong H.J."/>
            <person name="Kang W.H."/>
            <person name="Kwon J.K."/>
            <person name="Shin C."/>
            <person name="Lim J.Y."/>
            <person name="Park J.H."/>
            <person name="Huh J.H."/>
            <person name="Kim J.S."/>
            <person name="Kim B.D."/>
            <person name="Cohen O."/>
            <person name="Paran I."/>
            <person name="Suh M.C."/>
            <person name="Lee S.B."/>
            <person name="Kim Y.K."/>
            <person name="Shin Y."/>
            <person name="Noh S.J."/>
            <person name="Park J."/>
            <person name="Seo Y.S."/>
            <person name="Kwon S.Y."/>
            <person name="Kim H.A."/>
            <person name="Park J.M."/>
            <person name="Kim H.J."/>
            <person name="Choi S.B."/>
            <person name="Bosland P.W."/>
            <person name="Reeves G."/>
            <person name="Jo S.H."/>
            <person name="Lee B.W."/>
            <person name="Cho H.T."/>
            <person name="Choi H.S."/>
            <person name="Lee M.S."/>
            <person name="Yu Y."/>
            <person name="Do Choi Y."/>
            <person name="Park B.S."/>
            <person name="van Deynze A."/>
            <person name="Ashrafi H."/>
            <person name="Hill T."/>
            <person name="Kim W.T."/>
            <person name="Pai H.S."/>
            <person name="Ahn H.K."/>
            <person name="Yeam I."/>
            <person name="Giovannoni J.J."/>
            <person name="Rose J.K."/>
            <person name="Sorensen I."/>
            <person name="Lee S.J."/>
            <person name="Kim R.W."/>
            <person name="Choi I.Y."/>
            <person name="Choi B.S."/>
            <person name="Lim J.S."/>
            <person name="Lee Y.H."/>
            <person name="Choi D."/>
        </authorList>
    </citation>
    <scope>NUCLEOTIDE SEQUENCE [LARGE SCALE GENOMIC DNA]</scope>
    <source>
        <strain evidence="9">cv. CM334</strain>
    </source>
</reference>
<keyword evidence="9" id="KW-1185">Reference proteome</keyword>
<proteinExistence type="predicted"/>
<dbReference type="GO" id="GO:0005634">
    <property type="term" value="C:nucleus"/>
    <property type="evidence" value="ECO:0000318"/>
    <property type="project" value="GO_Central"/>
</dbReference>
<dbReference type="PROSITE" id="PS51525">
    <property type="entry name" value="NET"/>
    <property type="match status" value="1"/>
</dbReference>
<feature type="region of interest" description="Disordered" evidence="5">
    <location>
        <begin position="565"/>
        <end position="606"/>
    </location>
</feature>
<sequence>MDTDSVDLDCRDEIRWGSEIKVYIRKKRRNAAAVDAVVVNAAAPEAMPQNLDAAVDAVVVNAAALEAMPQNLAAAVDAVVVNAAAPEAMPKNLDAAQANPEEEEQLDKVTPQTQDVLIDDVTSGDVADGGKDVLNEGGEGDGTDVLNEGGEGDGTDVLNEGSEGGGTEVRDDGGGVDVGEEGGEGGGTDVGDKGGEGGGTDVGEERGDGDGTEEVGNEIDRPFITRVDDRIRISLSGGNLNIEKVRELKRTLESELYQVRNCAKRIENMERERMQLNPINSSGNNAVGRIFVGVPGGGLSSRSRQQYLGGDDGIGHRSVVRVKHSQPRPFHPRPYQPPSLSVVVNNNSPVGEYVEREKRTPKANPYYKNSEFLLEKDRLPAEINRRFKPNGGARKDRGVSNRGFSFDDNYRKQLYRSCTELLQRLMNHKFGWVFNEPVNVKALGLHDYLDIIKHPMDFATIKTRLSQNWYNSPKEFAEDIRLVFDNAKTYNPKGQDVHIMAEELSRIFEDRWAAIEAKFNPEWRYQMYRDAGLPTPTPTPRKRGRPPSFVREPVPYRVLAHTPQAKTFERSESITEAADPRKKKPSKYSQVGRPPVLKKPKAKDPNKRVMTYDEKQKLSTNLESLPQEKLEAIIQIIKKRSSALSQNNEEIEVDIDNVDTETLWELDRFVANYKKSLSKNKRKAELALQASARAAQSAPITSSDPMVANALKKSRTGEMNSNGPSAHVEDGRQADNASSSSSSGRYSSDSGSSSSNSDSDSSSSCGSDAED</sequence>
<dbReference type="Gene3D" id="1.20.1270.220">
    <property type="match status" value="1"/>
</dbReference>
<feature type="region of interest" description="Disordered" evidence="5">
    <location>
        <begin position="694"/>
        <end position="771"/>
    </location>
</feature>
<dbReference type="Pfam" id="PF00439">
    <property type="entry name" value="Bromodomain"/>
    <property type="match status" value="1"/>
</dbReference>
<keyword evidence="1" id="KW-0805">Transcription regulation</keyword>
<dbReference type="AlphaFoldDB" id="A0A1U8EM43"/>
<keyword evidence="3" id="KW-0804">Transcription</keyword>
<dbReference type="GO" id="GO:0000785">
    <property type="term" value="C:chromatin"/>
    <property type="evidence" value="ECO:0000318"/>
    <property type="project" value="GO_Central"/>
</dbReference>
<evidence type="ECO:0000256" key="2">
    <source>
        <dbReference type="ARBA" id="ARBA00023117"/>
    </source>
</evidence>
<evidence type="ECO:0000313" key="8">
    <source>
        <dbReference type="EMBL" id="PHT69619.1"/>
    </source>
</evidence>
<dbReference type="EMBL" id="AYRZ02000010">
    <property type="protein sequence ID" value="PHT69619.1"/>
    <property type="molecule type" value="Genomic_DNA"/>
</dbReference>
<comment type="caution">
    <text evidence="8">The sequence shown here is derived from an EMBL/GenBank/DDBJ whole genome shotgun (WGS) entry which is preliminary data.</text>
</comment>
<evidence type="ECO:0000256" key="4">
    <source>
        <dbReference type="PROSITE-ProRule" id="PRU00035"/>
    </source>
</evidence>
<evidence type="ECO:0000256" key="1">
    <source>
        <dbReference type="ARBA" id="ARBA00023015"/>
    </source>
</evidence>
<feature type="region of interest" description="Disordered" evidence="5">
    <location>
        <begin position="322"/>
        <end position="342"/>
    </location>
</feature>
<protein>
    <recommendedName>
        <fullName evidence="10">Transcription factor GTE4-like</fullName>
    </recommendedName>
</protein>
<dbReference type="InterPro" id="IPR001487">
    <property type="entry name" value="Bromodomain"/>
</dbReference>